<evidence type="ECO:0000256" key="1">
    <source>
        <dbReference type="SAM" id="MobiDB-lite"/>
    </source>
</evidence>
<feature type="region of interest" description="Disordered" evidence="1">
    <location>
        <begin position="1"/>
        <end position="45"/>
    </location>
</feature>
<organism evidence="2 3">
    <name type="scientific">Streptomyces levis</name>
    <dbReference type="NCBI Taxonomy" id="285566"/>
    <lineage>
        <taxon>Bacteria</taxon>
        <taxon>Bacillati</taxon>
        <taxon>Actinomycetota</taxon>
        <taxon>Actinomycetes</taxon>
        <taxon>Kitasatosporales</taxon>
        <taxon>Streptomycetaceae</taxon>
        <taxon>Streptomyces</taxon>
    </lineage>
</organism>
<keyword evidence="3" id="KW-1185">Reference proteome</keyword>
<evidence type="ECO:0000313" key="2">
    <source>
        <dbReference type="EMBL" id="GAA2548010.1"/>
    </source>
</evidence>
<evidence type="ECO:0000313" key="3">
    <source>
        <dbReference type="Proteomes" id="UP001501095"/>
    </source>
</evidence>
<reference evidence="2 3" key="1">
    <citation type="journal article" date="2019" name="Int. J. Syst. Evol. Microbiol.">
        <title>The Global Catalogue of Microorganisms (GCM) 10K type strain sequencing project: providing services to taxonomists for standard genome sequencing and annotation.</title>
        <authorList>
            <consortium name="The Broad Institute Genomics Platform"/>
            <consortium name="The Broad Institute Genome Sequencing Center for Infectious Disease"/>
            <person name="Wu L."/>
            <person name="Ma J."/>
        </authorList>
    </citation>
    <scope>NUCLEOTIDE SEQUENCE [LARGE SCALE GENOMIC DNA]</scope>
    <source>
        <strain evidence="2 3">JCM 6924</strain>
    </source>
</reference>
<dbReference type="SUPFAM" id="SSF75011">
    <property type="entry name" value="3-carboxy-cis,cis-mucoante lactonizing enzyme"/>
    <property type="match status" value="1"/>
</dbReference>
<sequence>MSFKNVFDAGGSEAGSARKAADDLNRDTPGADGVSGDVRELENERDPGVMRQTAHGAFAVMGFLGPLLQKFQDVSAAQRQVAEDPGATSGMAASAVKAAGPPKVDLSPEDLPKPEDLAKMIGSRTSFARIATGLGASEGLAVDPARNTAYVADRAGRKLSAVKLDTGAHHVVASGLGDLGDVAVDGEGTAYTTDYAGARLLAVDLSGGTSRKVADVPGAYGVALDGVGTAYVANWADGHLVAVDLGSGGKRTVTEALPGGIAGVALDGQGKAYVGRREGGGDLFEVDLADGTHRLVTSLAGASTVRVVLDGTGRAYTCDHGGGRLYEITLADGAQRVVATGLGVCEGLALDGAGDRILVSNHAGDLWQISLRAARGLGGVGMVVVPPERRA</sequence>
<dbReference type="InterPro" id="IPR011042">
    <property type="entry name" value="6-blade_b-propeller_TolB-like"/>
</dbReference>
<dbReference type="Proteomes" id="UP001501095">
    <property type="component" value="Unassembled WGS sequence"/>
</dbReference>
<dbReference type="Gene3D" id="2.120.10.30">
    <property type="entry name" value="TolB, C-terminal domain"/>
    <property type="match status" value="1"/>
</dbReference>
<dbReference type="RefSeq" id="WP_344541093.1">
    <property type="nucleotide sequence ID" value="NZ_BAAATM010000018.1"/>
</dbReference>
<comment type="caution">
    <text evidence="2">The sequence shown here is derived from an EMBL/GenBank/DDBJ whole genome shotgun (WGS) entry which is preliminary data.</text>
</comment>
<dbReference type="EMBL" id="BAAATM010000018">
    <property type="protein sequence ID" value="GAA2548010.1"/>
    <property type="molecule type" value="Genomic_DNA"/>
</dbReference>
<gene>
    <name evidence="2" type="ORF">GCM10010423_54790</name>
</gene>
<accession>A0ABN3NY90</accession>
<dbReference type="Gene3D" id="2.40.10.500">
    <property type="match status" value="1"/>
</dbReference>
<protein>
    <recommendedName>
        <fullName evidence="4">SMP-30/Gluconolactonase/LRE-like region domain-containing protein</fullName>
    </recommendedName>
</protein>
<name>A0ABN3NY90_9ACTN</name>
<evidence type="ECO:0008006" key="4">
    <source>
        <dbReference type="Google" id="ProtNLM"/>
    </source>
</evidence>
<proteinExistence type="predicted"/>
<feature type="region of interest" description="Disordered" evidence="1">
    <location>
        <begin position="82"/>
        <end position="111"/>
    </location>
</feature>